<protein>
    <submittedName>
        <fullName evidence="1">Uncharacterized protein</fullName>
    </submittedName>
</protein>
<dbReference type="EMBL" id="CAACVG010013912">
    <property type="protein sequence ID" value="VEN62497.1"/>
    <property type="molecule type" value="Genomic_DNA"/>
</dbReference>
<name>A0A653DR49_CALMS</name>
<dbReference type="Proteomes" id="UP000410492">
    <property type="component" value="Unassembled WGS sequence"/>
</dbReference>
<reference evidence="1 2" key="1">
    <citation type="submission" date="2019-01" db="EMBL/GenBank/DDBJ databases">
        <authorList>
            <person name="Sayadi A."/>
        </authorList>
    </citation>
    <scope>NUCLEOTIDE SEQUENCE [LARGE SCALE GENOMIC DNA]</scope>
</reference>
<gene>
    <name evidence="1" type="ORF">CALMAC_LOCUS19595</name>
</gene>
<organism evidence="1 2">
    <name type="scientific">Callosobruchus maculatus</name>
    <name type="common">Southern cowpea weevil</name>
    <name type="synonym">Pulse bruchid</name>
    <dbReference type="NCBI Taxonomy" id="64391"/>
    <lineage>
        <taxon>Eukaryota</taxon>
        <taxon>Metazoa</taxon>
        <taxon>Ecdysozoa</taxon>
        <taxon>Arthropoda</taxon>
        <taxon>Hexapoda</taxon>
        <taxon>Insecta</taxon>
        <taxon>Pterygota</taxon>
        <taxon>Neoptera</taxon>
        <taxon>Endopterygota</taxon>
        <taxon>Coleoptera</taxon>
        <taxon>Polyphaga</taxon>
        <taxon>Cucujiformia</taxon>
        <taxon>Chrysomeloidea</taxon>
        <taxon>Chrysomelidae</taxon>
        <taxon>Bruchinae</taxon>
        <taxon>Bruchini</taxon>
        <taxon>Callosobruchus</taxon>
    </lineage>
</organism>
<proteinExistence type="predicted"/>
<sequence>MHPIQLMNQLGYLMQYLIKVPDPLNVNNIFITQRNLTMVPVLSTILIEVG</sequence>
<keyword evidence="2" id="KW-1185">Reference proteome</keyword>
<dbReference type="AlphaFoldDB" id="A0A653DR49"/>
<evidence type="ECO:0000313" key="2">
    <source>
        <dbReference type="Proteomes" id="UP000410492"/>
    </source>
</evidence>
<accession>A0A653DR49</accession>
<evidence type="ECO:0000313" key="1">
    <source>
        <dbReference type="EMBL" id="VEN62497.1"/>
    </source>
</evidence>